<evidence type="ECO:0000313" key="2">
    <source>
        <dbReference type="Proteomes" id="UP000318667"/>
    </source>
</evidence>
<dbReference type="Proteomes" id="UP000318667">
    <property type="component" value="Unassembled WGS sequence"/>
</dbReference>
<keyword evidence="2" id="KW-1185">Reference proteome</keyword>
<name>A0A562JLE5_9BACI</name>
<proteinExistence type="predicted"/>
<organism evidence="1 2">
    <name type="scientific">Cytobacillus oceanisediminis</name>
    <dbReference type="NCBI Taxonomy" id="665099"/>
    <lineage>
        <taxon>Bacteria</taxon>
        <taxon>Bacillati</taxon>
        <taxon>Bacillota</taxon>
        <taxon>Bacilli</taxon>
        <taxon>Bacillales</taxon>
        <taxon>Bacillaceae</taxon>
        <taxon>Cytobacillus</taxon>
    </lineage>
</organism>
<sequence>MLYNPEMDVYVLVNYNIQGYLGEVSVLYSVYEVNIQIGKSRGRYCLLLSYILWGCFKGWIHKLPFGKSKYNNQHGSILITR</sequence>
<dbReference type="RefSeq" id="WP_144543700.1">
    <property type="nucleotide sequence ID" value="NZ_CBCSDC010000057.1"/>
</dbReference>
<reference evidence="1 2" key="1">
    <citation type="journal article" date="2015" name="Stand. Genomic Sci.">
        <title>Genomic Encyclopedia of Bacterial and Archaeal Type Strains, Phase III: the genomes of soil and plant-associated and newly described type strains.</title>
        <authorList>
            <person name="Whitman W.B."/>
            <person name="Woyke T."/>
            <person name="Klenk H.P."/>
            <person name="Zhou Y."/>
            <person name="Lilburn T.G."/>
            <person name="Beck B.J."/>
            <person name="De Vos P."/>
            <person name="Vandamme P."/>
            <person name="Eisen J.A."/>
            <person name="Garrity G."/>
            <person name="Hugenholtz P."/>
            <person name="Kyrpides N.C."/>
        </authorList>
    </citation>
    <scope>NUCLEOTIDE SEQUENCE [LARGE SCALE GENOMIC DNA]</scope>
    <source>
        <strain evidence="1 2">CGMCC 1.10115</strain>
    </source>
</reference>
<comment type="caution">
    <text evidence="1">The sequence shown here is derived from an EMBL/GenBank/DDBJ whole genome shotgun (WGS) entry which is preliminary data.</text>
</comment>
<dbReference type="AlphaFoldDB" id="A0A562JLE5"/>
<evidence type="ECO:0000313" key="1">
    <source>
        <dbReference type="EMBL" id="TWH83988.1"/>
    </source>
</evidence>
<protein>
    <submittedName>
        <fullName evidence="1">Uncharacterized protein</fullName>
    </submittedName>
</protein>
<gene>
    <name evidence="1" type="ORF">IQ19_03649</name>
</gene>
<accession>A0A562JLE5</accession>
<dbReference type="GeneID" id="65404784"/>
<dbReference type="EMBL" id="VLKI01000012">
    <property type="protein sequence ID" value="TWH83988.1"/>
    <property type="molecule type" value="Genomic_DNA"/>
</dbReference>